<name>A0ABN6MIG2_9ACTN</name>
<reference evidence="8 9" key="1">
    <citation type="submission" date="2022-01" db="EMBL/GenBank/DDBJ databases">
        <title>Novel bile acid biosynthetic pathways are enriched in the microbiome of centenarians.</title>
        <authorList>
            <person name="Sato Y."/>
            <person name="Atarashi K."/>
            <person name="Plichta R.D."/>
            <person name="Arai Y."/>
            <person name="Sasajima S."/>
            <person name="Kearney M.S."/>
            <person name="Suda W."/>
            <person name="Takeshita K."/>
            <person name="Sasaki T."/>
            <person name="Okamoto S."/>
            <person name="Skelly N.A."/>
            <person name="Okamura Y."/>
            <person name="Vlamakis H."/>
            <person name="Li Y."/>
            <person name="Tanoue T."/>
            <person name="Takei H."/>
            <person name="Nittono H."/>
            <person name="Narushima S."/>
            <person name="Irie J."/>
            <person name="Itoh H."/>
            <person name="Moriya K."/>
            <person name="Sugiura Y."/>
            <person name="Suematsu M."/>
            <person name="Moritoki N."/>
            <person name="Shibata S."/>
            <person name="Littman R.D."/>
            <person name="Fischbach A.M."/>
            <person name="Uwamino Y."/>
            <person name="Inoue T."/>
            <person name="Honda A."/>
            <person name="Hattori M."/>
            <person name="Murai T."/>
            <person name="Xavier J.R."/>
            <person name="Hirose N."/>
            <person name="Honda K."/>
        </authorList>
    </citation>
    <scope>NUCLEOTIDE SEQUENCE [LARGE SCALE GENOMIC DNA]</scope>
    <source>
        <strain evidence="8 9">CE91-St30</strain>
    </source>
</reference>
<dbReference type="PANTHER" id="PTHR42718:SF9">
    <property type="entry name" value="MAJOR FACILITATOR SUPERFAMILY MULTIDRUG TRANSPORTER MFSC"/>
    <property type="match status" value="1"/>
</dbReference>
<keyword evidence="2" id="KW-0813">Transport</keyword>
<proteinExistence type="predicted"/>
<gene>
    <name evidence="8" type="primary">ycnB</name>
    <name evidence="8" type="ORF">CE91St30_30830</name>
</gene>
<dbReference type="InterPro" id="IPR020846">
    <property type="entry name" value="MFS_dom"/>
</dbReference>
<dbReference type="Gene3D" id="1.20.1720.10">
    <property type="entry name" value="Multidrug resistance protein D"/>
    <property type="match status" value="1"/>
</dbReference>
<dbReference type="PROSITE" id="PS50850">
    <property type="entry name" value="MFS"/>
    <property type="match status" value="1"/>
</dbReference>
<sequence>MKATAGGSGGRSMLPVLLGCSFAASFSQSMMNIALPELAHEFSVTLSMANWLVVGYQVVAATAVTLAAFLLKRFGLRTVFFVGVFALAAGSGLAVFAPSFPILFCCRLVQAICSGLFYPVVTSAIMTVSPKGRLGTNLAMNSGVIALGLAVSPVVSGLVLTYFGRHAMFVVPLGLAIALFAIGCALLRNIGAREQVSADPLSVALSLVGLGALMYGLSEFTHDLVFSIAALAGGITVLAVFVRRQFTAKAPLLNLRPLGHPRFALGLTLVMVGTMISFSLSVLLPLYFEGAVAYSAFFAGLLMLGPVVANAVCSVAGGKLFDRRGIWPMLPLGFAVVLAGLLGVFFFSKDLLVVAVVALCAVAYVGLGFVVSPSKTTALDQLPADLYPYGASINSTFTQIASAIGPSLFVGVLSSDVLRDTAAGLAKADAYAAAFSHALTLAIGIALAGLVLAFLYARSLRGKDKR</sequence>
<evidence type="ECO:0000256" key="2">
    <source>
        <dbReference type="ARBA" id="ARBA00022448"/>
    </source>
</evidence>
<dbReference type="PANTHER" id="PTHR42718">
    <property type="entry name" value="MAJOR FACILITATOR SUPERFAMILY MULTIDRUG TRANSPORTER MFSC"/>
    <property type="match status" value="1"/>
</dbReference>
<feature type="transmembrane region" description="Helical" evidence="6">
    <location>
        <begin position="352"/>
        <end position="372"/>
    </location>
</feature>
<feature type="transmembrane region" description="Helical" evidence="6">
    <location>
        <begin position="108"/>
        <end position="126"/>
    </location>
</feature>
<feature type="transmembrane region" description="Helical" evidence="6">
    <location>
        <begin position="434"/>
        <end position="457"/>
    </location>
</feature>
<comment type="subcellular location">
    <subcellularLocation>
        <location evidence="1">Cell membrane</location>
        <topology evidence="1">Multi-pass membrane protein</topology>
    </subcellularLocation>
</comment>
<feature type="transmembrane region" description="Helical" evidence="6">
    <location>
        <begin position="200"/>
        <end position="218"/>
    </location>
</feature>
<feature type="transmembrane region" description="Helical" evidence="6">
    <location>
        <begin position="393"/>
        <end position="414"/>
    </location>
</feature>
<dbReference type="InterPro" id="IPR011701">
    <property type="entry name" value="MFS"/>
</dbReference>
<feature type="transmembrane region" description="Helical" evidence="6">
    <location>
        <begin position="263"/>
        <end position="288"/>
    </location>
</feature>
<keyword evidence="4 6" id="KW-1133">Transmembrane helix</keyword>
<dbReference type="InterPro" id="IPR036259">
    <property type="entry name" value="MFS_trans_sf"/>
</dbReference>
<dbReference type="SUPFAM" id="SSF103473">
    <property type="entry name" value="MFS general substrate transporter"/>
    <property type="match status" value="1"/>
</dbReference>
<feature type="transmembrane region" description="Helical" evidence="6">
    <location>
        <begin position="325"/>
        <end position="346"/>
    </location>
</feature>
<evidence type="ECO:0000256" key="6">
    <source>
        <dbReference type="SAM" id="Phobius"/>
    </source>
</evidence>
<feature type="transmembrane region" description="Helical" evidence="6">
    <location>
        <begin position="78"/>
        <end position="102"/>
    </location>
</feature>
<organism evidence="8 9">
    <name type="scientific">Raoultibacter timonensis</name>
    <dbReference type="NCBI Taxonomy" id="1907662"/>
    <lineage>
        <taxon>Bacteria</taxon>
        <taxon>Bacillati</taxon>
        <taxon>Actinomycetota</taxon>
        <taxon>Coriobacteriia</taxon>
        <taxon>Eggerthellales</taxon>
        <taxon>Eggerthellaceae</taxon>
        <taxon>Raoultibacter</taxon>
    </lineage>
</organism>
<dbReference type="Proteomes" id="UP001320544">
    <property type="component" value="Chromosome"/>
</dbReference>
<evidence type="ECO:0000313" key="8">
    <source>
        <dbReference type="EMBL" id="BDE97750.1"/>
    </source>
</evidence>
<feature type="transmembrane region" description="Helical" evidence="6">
    <location>
        <begin position="294"/>
        <end position="313"/>
    </location>
</feature>
<evidence type="ECO:0000313" key="9">
    <source>
        <dbReference type="Proteomes" id="UP001320544"/>
    </source>
</evidence>
<evidence type="ECO:0000256" key="4">
    <source>
        <dbReference type="ARBA" id="ARBA00022989"/>
    </source>
</evidence>
<feature type="transmembrane region" description="Helical" evidence="6">
    <location>
        <begin position="138"/>
        <end position="163"/>
    </location>
</feature>
<dbReference type="Gene3D" id="1.20.1250.20">
    <property type="entry name" value="MFS general substrate transporter like domains"/>
    <property type="match status" value="1"/>
</dbReference>
<protein>
    <submittedName>
        <fullName evidence="8">MFS-type transporter YcnB</fullName>
    </submittedName>
</protein>
<dbReference type="Pfam" id="PF07690">
    <property type="entry name" value="MFS_1"/>
    <property type="match status" value="1"/>
</dbReference>
<evidence type="ECO:0000256" key="3">
    <source>
        <dbReference type="ARBA" id="ARBA00022692"/>
    </source>
</evidence>
<keyword evidence="5 6" id="KW-0472">Membrane</keyword>
<feature type="transmembrane region" description="Helical" evidence="6">
    <location>
        <begin position="169"/>
        <end position="188"/>
    </location>
</feature>
<evidence type="ECO:0000256" key="5">
    <source>
        <dbReference type="ARBA" id="ARBA00023136"/>
    </source>
</evidence>
<evidence type="ECO:0000259" key="7">
    <source>
        <dbReference type="PROSITE" id="PS50850"/>
    </source>
</evidence>
<keyword evidence="3 6" id="KW-0812">Transmembrane</keyword>
<keyword evidence="9" id="KW-1185">Reference proteome</keyword>
<feature type="domain" description="Major facilitator superfamily (MFS) profile" evidence="7">
    <location>
        <begin position="13"/>
        <end position="461"/>
    </location>
</feature>
<feature type="transmembrane region" description="Helical" evidence="6">
    <location>
        <begin position="224"/>
        <end position="242"/>
    </location>
</feature>
<feature type="transmembrane region" description="Helical" evidence="6">
    <location>
        <begin position="49"/>
        <end position="71"/>
    </location>
</feature>
<dbReference type="EMBL" id="AP025564">
    <property type="protein sequence ID" value="BDE97750.1"/>
    <property type="molecule type" value="Genomic_DNA"/>
</dbReference>
<evidence type="ECO:0000256" key="1">
    <source>
        <dbReference type="ARBA" id="ARBA00004651"/>
    </source>
</evidence>
<accession>A0ABN6MIG2</accession>